<dbReference type="InterPro" id="IPR012341">
    <property type="entry name" value="6hp_glycosidase-like_sf"/>
</dbReference>
<dbReference type="RefSeq" id="WP_191615220.1">
    <property type="nucleotide sequence ID" value="NZ_JACYFG010000002.1"/>
</dbReference>
<feature type="domain" description="Spermatogenesis-associated protein 20-like TRX" evidence="2">
    <location>
        <begin position="19"/>
        <end position="180"/>
    </location>
</feature>
<organism evidence="3 4">
    <name type="scientific">Pelagicoccus enzymogenes</name>
    <dbReference type="NCBI Taxonomy" id="2773457"/>
    <lineage>
        <taxon>Bacteria</taxon>
        <taxon>Pseudomonadati</taxon>
        <taxon>Verrucomicrobiota</taxon>
        <taxon>Opitutia</taxon>
        <taxon>Puniceicoccales</taxon>
        <taxon>Pelagicoccaceae</taxon>
        <taxon>Pelagicoccus</taxon>
    </lineage>
</organism>
<accession>A0A927IFS3</accession>
<evidence type="ECO:0000259" key="2">
    <source>
        <dbReference type="Pfam" id="PF03190"/>
    </source>
</evidence>
<evidence type="ECO:0000256" key="1">
    <source>
        <dbReference type="SAM" id="SignalP"/>
    </source>
</evidence>
<dbReference type="Proteomes" id="UP000622317">
    <property type="component" value="Unassembled WGS sequence"/>
</dbReference>
<dbReference type="CDD" id="cd02955">
    <property type="entry name" value="SSP411"/>
    <property type="match status" value="1"/>
</dbReference>
<dbReference type="InterPro" id="IPR004879">
    <property type="entry name" value="Ssp411-like_TRX"/>
</dbReference>
<name>A0A927IFS3_9BACT</name>
<dbReference type="SUPFAM" id="SSF48208">
    <property type="entry name" value="Six-hairpin glycosidases"/>
    <property type="match status" value="1"/>
</dbReference>
<dbReference type="PANTHER" id="PTHR42899:SF1">
    <property type="entry name" value="SPERMATOGENESIS-ASSOCIATED PROTEIN 20"/>
    <property type="match status" value="1"/>
</dbReference>
<comment type="caution">
    <text evidence="3">The sequence shown here is derived from an EMBL/GenBank/DDBJ whole genome shotgun (WGS) entry which is preliminary data.</text>
</comment>
<dbReference type="PANTHER" id="PTHR42899">
    <property type="entry name" value="SPERMATOGENESIS-ASSOCIATED PROTEIN 20"/>
    <property type="match status" value="1"/>
</dbReference>
<dbReference type="GO" id="GO:0005975">
    <property type="term" value="P:carbohydrate metabolic process"/>
    <property type="evidence" value="ECO:0007669"/>
    <property type="project" value="InterPro"/>
</dbReference>
<keyword evidence="4" id="KW-1185">Reference proteome</keyword>
<dbReference type="InterPro" id="IPR036249">
    <property type="entry name" value="Thioredoxin-like_sf"/>
</dbReference>
<reference evidence="3" key="1">
    <citation type="submission" date="2020-09" db="EMBL/GenBank/DDBJ databases">
        <title>Pelagicoccus enzymogenes sp. nov. with an EPS production, isolated from marine sediment.</title>
        <authorList>
            <person name="Feng X."/>
        </authorList>
    </citation>
    <scope>NUCLEOTIDE SEQUENCE</scope>
    <source>
        <strain evidence="3">NFK12</strain>
    </source>
</reference>
<dbReference type="PIRSF" id="PIRSF006402">
    <property type="entry name" value="UCP006402_thioredoxin"/>
    <property type="match status" value="1"/>
</dbReference>
<feature type="chain" id="PRO_5036818172" evidence="1">
    <location>
        <begin position="19"/>
        <end position="722"/>
    </location>
</feature>
<evidence type="ECO:0000313" key="3">
    <source>
        <dbReference type="EMBL" id="MBD5778094.1"/>
    </source>
</evidence>
<feature type="signal peptide" evidence="1">
    <location>
        <begin position="1"/>
        <end position="18"/>
    </location>
</feature>
<dbReference type="EMBL" id="JACYFG010000002">
    <property type="protein sequence ID" value="MBD5778094.1"/>
    <property type="molecule type" value="Genomic_DNA"/>
</dbReference>
<dbReference type="AlphaFoldDB" id="A0A927IFS3"/>
<proteinExistence type="predicted"/>
<dbReference type="InterPro" id="IPR008928">
    <property type="entry name" value="6-hairpin_glycosidase_sf"/>
</dbReference>
<dbReference type="InterPro" id="IPR024705">
    <property type="entry name" value="Ssp411"/>
</dbReference>
<sequence>MLRLIALTLLAWPLCLGANRLSDSQSPYLLQHADNPVDWYPWGPEAFERAEAENKLVFISIGYSTCHWCHVMNRESFSDEEIAAYLNDNYICIKIDREERPDIDSVYMNFVQNLTGTGGWPLNVWLTPDKKPFFGGTYFPPQDDPRRGRGFLQICKDINGFWQNDPDGLLSRSESIVSTLNAKDGAQTSEADTTAISIDRIADAISAHLFAFDEDNKGFGRGEKFPSANTLSFLLRSAATTQLHPEDRETARRIGLETLDAIITGGIRDHLGGGFHRYTVDAGWKLPHFEKMLYDQAMLANALIDAWQLTGEDRYKQAATETLDYVSRDLRDQRGGFYSAEDAESLDPENPSRKREGAYYLWTHQDFERLFPNEAQRAFLIQYFGVKKAGNAPYGNFPREIFEGYNTLRILVSTSTPEQQEWLQDGLAILKSERATRARPHLDDKVITSWNGLAISAFARAGLVFERPDYTQVASDAAQFILQELYDENSQTLYRLFRQNTSPVTGFAEDYAFLVEGLLDLYEATADHRWIQKANTLQDAQDAKFADQEEGGYYLFESTEDIVFNRSKRPSDSALPSPSSVAAKNLARLSQLYDSEIRLKQAETAIAAFGADLQRSGSNFPTLREAILYVARKPLQIVIAGDPESDSVKTMLSEVNRRLLPARMLIYADQADGQAFLGEHLEFIQTARSYDNQATVFVCENFVCQMPTEDQKVLAQQLDAKR</sequence>
<dbReference type="SUPFAM" id="SSF52833">
    <property type="entry name" value="Thioredoxin-like"/>
    <property type="match status" value="1"/>
</dbReference>
<dbReference type="Pfam" id="PF03190">
    <property type="entry name" value="Thioredox_DsbH"/>
    <property type="match status" value="1"/>
</dbReference>
<keyword evidence="1" id="KW-0732">Signal</keyword>
<dbReference type="Gene3D" id="3.40.30.10">
    <property type="entry name" value="Glutaredoxin"/>
    <property type="match status" value="1"/>
</dbReference>
<dbReference type="Gene3D" id="1.50.10.10">
    <property type="match status" value="2"/>
</dbReference>
<protein>
    <submittedName>
        <fullName evidence="3">Thioredoxin domain-containing protein</fullName>
    </submittedName>
</protein>
<gene>
    <name evidence="3" type="ORF">IEN85_01115</name>
</gene>
<evidence type="ECO:0000313" key="4">
    <source>
        <dbReference type="Proteomes" id="UP000622317"/>
    </source>
</evidence>